<accession>A0A0G3GW39</accession>
<reference evidence="2 3" key="1">
    <citation type="journal article" date="2015" name="Genome Announc.">
        <title>Complete Genome Sequence of the Type Strain Corynebacterium mustelae DSM 45274, Isolated from Various Tissues of a Male Ferret with Lethal Sepsis.</title>
        <authorList>
            <person name="Ruckert C."/>
            <person name="Eimer J."/>
            <person name="Winkler A."/>
            <person name="Tauch A."/>
        </authorList>
    </citation>
    <scope>NUCLEOTIDE SEQUENCE [LARGE SCALE GENOMIC DNA]</scope>
    <source>
        <strain evidence="2 3">DSM 45274</strain>
    </source>
</reference>
<evidence type="ECO:0000313" key="3">
    <source>
        <dbReference type="Proteomes" id="UP000035199"/>
    </source>
</evidence>
<feature type="transmembrane region" description="Helical" evidence="1">
    <location>
        <begin position="54"/>
        <end position="72"/>
    </location>
</feature>
<dbReference type="Proteomes" id="UP000035199">
    <property type="component" value="Chromosome"/>
</dbReference>
<dbReference type="OrthoDB" id="5149662at2"/>
<reference evidence="3" key="2">
    <citation type="submission" date="2015-05" db="EMBL/GenBank/DDBJ databases">
        <title>Complete genome sequence of Corynebacterium mustelae DSM 45274, isolated from various tissues of a male ferret with lethal sepsis.</title>
        <authorList>
            <person name="Ruckert C."/>
            <person name="Albersmeier A."/>
            <person name="Winkler A."/>
            <person name="Tauch A."/>
        </authorList>
    </citation>
    <scope>NUCLEOTIDE SEQUENCE [LARGE SCALE GENOMIC DNA]</scope>
    <source>
        <strain evidence="3">DSM 45274</strain>
    </source>
</reference>
<evidence type="ECO:0000256" key="1">
    <source>
        <dbReference type="SAM" id="Phobius"/>
    </source>
</evidence>
<keyword evidence="1" id="KW-0812">Transmembrane</keyword>
<dbReference type="KEGG" id="cmv:CMUST_05180"/>
<name>A0A0G3GW39_9CORY</name>
<proteinExistence type="predicted"/>
<organism evidence="2 3">
    <name type="scientific">Corynebacterium mustelae</name>
    <dbReference type="NCBI Taxonomy" id="571915"/>
    <lineage>
        <taxon>Bacteria</taxon>
        <taxon>Bacillati</taxon>
        <taxon>Actinomycetota</taxon>
        <taxon>Actinomycetes</taxon>
        <taxon>Mycobacteriales</taxon>
        <taxon>Corynebacteriaceae</taxon>
        <taxon>Corynebacterium</taxon>
    </lineage>
</organism>
<evidence type="ECO:0000313" key="2">
    <source>
        <dbReference type="EMBL" id="AKK05374.1"/>
    </source>
</evidence>
<dbReference type="STRING" id="571915.CMUST_05180"/>
<dbReference type="RefSeq" id="WP_047261602.1">
    <property type="nucleotide sequence ID" value="NZ_CP011542.1"/>
</dbReference>
<keyword evidence="1" id="KW-1133">Transmembrane helix</keyword>
<dbReference type="EMBL" id="CP011542">
    <property type="protein sequence ID" value="AKK05374.1"/>
    <property type="molecule type" value="Genomic_DNA"/>
</dbReference>
<dbReference type="PATRIC" id="fig|571915.4.peg.1097"/>
<sequence>MDSQDKILEQLRSINPVPSIELSEEDIRVKQSTLNQILATDTTPSRRFATTNQWLSMAAAVAVFAGGAAFVLNLTPVTQQGREDSVVFAEPDSAHGLPDAVDDFKGVHYLTREDADSLGKVTTTVRADGNGQVVVDEIQSSGSLKGALKTYHENPVPNMVVPEITEPSELAALAAEIQPESPTKGALHLMLTPGVTKQQRQVLYEFLIQQEGNTVQKQPKDTETGKVVSVTRESEKLSFDILADSGQVIRVQGLMGEGITTTVLKAGSFDCVAVDATNPPAEIDLSCGDGNYRLDSIRWDSWGKENVTGSAIAHVNDCTPSCADGTIQETDVSIAAREIHSCGLNMKTYSILDISYPKPWRYAPQHETFSVECLEEY</sequence>
<dbReference type="AlphaFoldDB" id="A0A0G3GW39"/>
<protein>
    <submittedName>
        <fullName evidence="2">Uncharacterized protein</fullName>
    </submittedName>
</protein>
<gene>
    <name evidence="2" type="ORF">CMUST_05180</name>
</gene>
<keyword evidence="3" id="KW-1185">Reference proteome</keyword>
<keyword evidence="1" id="KW-0472">Membrane</keyword>